<dbReference type="PANTHER" id="PTHR11632">
    <property type="entry name" value="SUCCINATE DEHYDROGENASE 2 FLAVOPROTEIN SUBUNIT"/>
    <property type="match status" value="1"/>
</dbReference>
<feature type="binding site" evidence="16">
    <location>
        <begin position="34"/>
        <end position="49"/>
    </location>
    <ligand>
        <name>FAD</name>
        <dbReference type="ChEBI" id="CHEBI:57692"/>
    </ligand>
</feature>
<dbReference type="PRINTS" id="PR00368">
    <property type="entry name" value="FADPNR"/>
</dbReference>
<dbReference type="InterPro" id="IPR027477">
    <property type="entry name" value="Succ_DH/fumarate_Rdtase_cat_sf"/>
</dbReference>
<evidence type="ECO:0000256" key="7">
    <source>
        <dbReference type="ARBA" id="ARBA00022630"/>
    </source>
</evidence>
<dbReference type="GO" id="GO:0022900">
    <property type="term" value="P:electron transport chain"/>
    <property type="evidence" value="ECO:0007669"/>
    <property type="project" value="UniProtKB-UniRule"/>
</dbReference>
<evidence type="ECO:0000256" key="15">
    <source>
        <dbReference type="PIRSR" id="PIRSR611281-2"/>
    </source>
</evidence>
<evidence type="ECO:0000313" key="22">
    <source>
        <dbReference type="EMBL" id="GGJ20752.1"/>
    </source>
</evidence>
<organism evidence="22 23">
    <name type="scientific">Streptomyces brasiliensis</name>
    <dbReference type="NCBI Taxonomy" id="1954"/>
    <lineage>
        <taxon>Bacteria</taxon>
        <taxon>Bacillati</taxon>
        <taxon>Actinomycetota</taxon>
        <taxon>Actinomycetes</taxon>
        <taxon>Kitasatosporales</taxon>
        <taxon>Streptomycetaceae</taxon>
        <taxon>Streptomyces</taxon>
    </lineage>
</organism>
<dbReference type="NCBIfam" id="TIGR01816">
    <property type="entry name" value="sdhA_forward"/>
    <property type="match status" value="1"/>
</dbReference>
<evidence type="ECO:0000256" key="18">
    <source>
        <dbReference type="RuleBase" id="RU362051"/>
    </source>
</evidence>
<evidence type="ECO:0000256" key="16">
    <source>
        <dbReference type="PIRSR" id="PIRSR611281-3"/>
    </source>
</evidence>
<dbReference type="InterPro" id="IPR011281">
    <property type="entry name" value="Succ_DH_flav_su_fwd"/>
</dbReference>
<feature type="binding site" evidence="15">
    <location>
        <position position="242"/>
    </location>
    <ligand>
        <name>substrate</name>
    </ligand>
</feature>
<name>A0A917KMJ3_9ACTN</name>
<keyword evidence="6 18" id="KW-0813">Transport</keyword>
<evidence type="ECO:0000256" key="1">
    <source>
        <dbReference type="ARBA" id="ARBA00004170"/>
    </source>
</evidence>
<dbReference type="GO" id="GO:0008177">
    <property type="term" value="F:succinate dehydrogenase (quinone) activity"/>
    <property type="evidence" value="ECO:0007669"/>
    <property type="project" value="UniProtKB-EC"/>
</dbReference>
<keyword evidence="11 18" id="KW-0472">Membrane</keyword>
<evidence type="ECO:0000256" key="2">
    <source>
        <dbReference type="ARBA" id="ARBA00004894"/>
    </source>
</evidence>
<dbReference type="PIRSF" id="PIRSF000171">
    <property type="entry name" value="SDHA_APRA_LASPO"/>
    <property type="match status" value="1"/>
</dbReference>
<dbReference type="GO" id="GO:0009055">
    <property type="term" value="F:electron transfer activity"/>
    <property type="evidence" value="ECO:0007669"/>
    <property type="project" value="TreeGrafter"/>
</dbReference>
<feature type="binding site" evidence="15">
    <location>
        <position position="353"/>
    </location>
    <ligand>
        <name>substrate</name>
    </ligand>
</feature>
<gene>
    <name evidence="22" type="ORF">GCM10010121_034640</name>
</gene>
<evidence type="ECO:0000256" key="9">
    <source>
        <dbReference type="ARBA" id="ARBA00022982"/>
    </source>
</evidence>
<dbReference type="InterPro" id="IPR030664">
    <property type="entry name" value="SdhA/FrdA/AprA"/>
</dbReference>
<dbReference type="FunFam" id="3.90.700.10:FF:000001">
    <property type="entry name" value="Mitochondrial succinate dehydrogenase flavoprotein subunit"/>
    <property type="match status" value="1"/>
</dbReference>
<evidence type="ECO:0000256" key="6">
    <source>
        <dbReference type="ARBA" id="ARBA00022448"/>
    </source>
</evidence>
<reference evidence="22" key="1">
    <citation type="journal article" date="2014" name="Int. J. Syst. Evol. Microbiol.">
        <title>Complete genome sequence of Corynebacterium casei LMG S-19264T (=DSM 44701T), isolated from a smear-ripened cheese.</title>
        <authorList>
            <consortium name="US DOE Joint Genome Institute (JGI-PGF)"/>
            <person name="Walter F."/>
            <person name="Albersmeier A."/>
            <person name="Kalinowski J."/>
            <person name="Ruckert C."/>
        </authorList>
    </citation>
    <scope>NUCLEOTIDE SEQUENCE</scope>
    <source>
        <strain evidence="22">JCM 3086</strain>
    </source>
</reference>
<dbReference type="FunFam" id="4.10.80.40:FF:000005">
    <property type="entry name" value="Succinate dehydrogenase flavoprotein subunit"/>
    <property type="match status" value="1"/>
</dbReference>
<feature type="binding site" evidence="15">
    <location>
        <position position="254"/>
    </location>
    <ligand>
        <name>substrate</name>
    </ligand>
</feature>
<dbReference type="EMBL" id="BMQA01000009">
    <property type="protein sequence ID" value="GGJ20752.1"/>
    <property type="molecule type" value="Genomic_DNA"/>
</dbReference>
<dbReference type="PROSITE" id="PS00504">
    <property type="entry name" value="FRD_SDH_FAD_BINDING"/>
    <property type="match status" value="1"/>
</dbReference>
<protein>
    <recommendedName>
        <fullName evidence="5 13">Succinate dehydrogenase flavoprotein subunit</fullName>
        <ecNumber evidence="4 18">1.3.5.1</ecNumber>
    </recommendedName>
</protein>
<keyword evidence="8 16" id="KW-0274">FAD</keyword>
<feature type="modified residue" description="Tele-8alpha-FAD histidine" evidence="17">
    <location>
        <position position="42"/>
    </location>
</feature>
<evidence type="ECO:0000256" key="14">
    <source>
        <dbReference type="PIRSR" id="PIRSR000171-1"/>
    </source>
</evidence>
<keyword evidence="19" id="KW-0175">Coiled coil</keyword>
<feature type="domain" description="FAD-dependent oxidoreductase 2 FAD-binding" evidence="20">
    <location>
        <begin position="7"/>
        <end position="400"/>
    </location>
</feature>
<comment type="catalytic activity">
    <reaction evidence="12 18">
        <text>a quinone + succinate = fumarate + a quinol</text>
        <dbReference type="Rhea" id="RHEA:40523"/>
        <dbReference type="ChEBI" id="CHEBI:24646"/>
        <dbReference type="ChEBI" id="CHEBI:29806"/>
        <dbReference type="ChEBI" id="CHEBI:30031"/>
        <dbReference type="ChEBI" id="CHEBI:132124"/>
        <dbReference type="EC" id="1.3.5.1"/>
    </reaction>
</comment>
<dbReference type="RefSeq" id="WP_189312055.1">
    <property type="nucleotide sequence ID" value="NZ_BMQA01000009.1"/>
</dbReference>
<dbReference type="Proteomes" id="UP000657574">
    <property type="component" value="Unassembled WGS sequence"/>
</dbReference>
<feature type="binding site" evidence="16">
    <location>
        <begin position="399"/>
        <end position="400"/>
    </location>
    <ligand>
        <name>FAD</name>
        <dbReference type="ChEBI" id="CHEBI:57692"/>
    </ligand>
</feature>
<dbReference type="GO" id="GO:0009061">
    <property type="term" value="P:anaerobic respiration"/>
    <property type="evidence" value="ECO:0007669"/>
    <property type="project" value="TreeGrafter"/>
</dbReference>
<evidence type="ECO:0000313" key="23">
    <source>
        <dbReference type="Proteomes" id="UP000657574"/>
    </source>
</evidence>
<dbReference type="AlphaFoldDB" id="A0A917KMJ3"/>
<dbReference type="Gene3D" id="1.20.58.100">
    <property type="entry name" value="Fumarate reductase/succinate dehydrogenase flavoprotein-like, C-terminal domain"/>
    <property type="match status" value="1"/>
</dbReference>
<proteinExistence type="inferred from homology"/>
<dbReference type="GO" id="GO:0005886">
    <property type="term" value="C:plasma membrane"/>
    <property type="evidence" value="ECO:0007669"/>
    <property type="project" value="TreeGrafter"/>
</dbReference>
<dbReference type="EC" id="1.3.5.1" evidence="4 18"/>
<feature type="binding site" evidence="16">
    <location>
        <position position="221"/>
    </location>
    <ligand>
        <name>FAD</name>
        <dbReference type="ChEBI" id="CHEBI:57692"/>
    </ligand>
</feature>
<keyword evidence="23" id="KW-1185">Reference proteome</keyword>
<feature type="coiled-coil region" evidence="19">
    <location>
        <begin position="467"/>
        <end position="494"/>
    </location>
</feature>
<dbReference type="FunFam" id="1.20.58.100:FF:000001">
    <property type="entry name" value="Succinate dehydrogenase flavoprotein subunit (SdhA)"/>
    <property type="match status" value="1"/>
</dbReference>
<dbReference type="SUPFAM" id="SSF51905">
    <property type="entry name" value="FAD/NAD(P)-binding domain"/>
    <property type="match status" value="1"/>
</dbReference>
<dbReference type="SUPFAM" id="SSF46977">
    <property type="entry name" value="Succinate dehydrogenase/fumarate reductase flavoprotein C-terminal domain"/>
    <property type="match status" value="1"/>
</dbReference>
<comment type="subcellular location">
    <subcellularLocation>
        <location evidence="1">Membrane</location>
        <topology evidence="1">Peripheral membrane protein</topology>
    </subcellularLocation>
</comment>
<evidence type="ECO:0000256" key="4">
    <source>
        <dbReference type="ARBA" id="ARBA00012792"/>
    </source>
</evidence>
<dbReference type="InterPro" id="IPR014006">
    <property type="entry name" value="Succ_Dhase_FrdA_Gneg"/>
</dbReference>
<evidence type="ECO:0000259" key="20">
    <source>
        <dbReference type="Pfam" id="PF00890"/>
    </source>
</evidence>
<feature type="binding site" evidence="16">
    <location>
        <position position="383"/>
    </location>
    <ligand>
        <name>FAD</name>
        <dbReference type="ChEBI" id="CHEBI:57692"/>
    </ligand>
</feature>
<evidence type="ECO:0000256" key="3">
    <source>
        <dbReference type="ARBA" id="ARBA00008040"/>
    </source>
</evidence>
<evidence type="ECO:0000256" key="11">
    <source>
        <dbReference type="ARBA" id="ARBA00023136"/>
    </source>
</evidence>
<evidence type="ECO:0000256" key="12">
    <source>
        <dbReference type="ARBA" id="ARBA00049220"/>
    </source>
</evidence>
<dbReference type="FunFam" id="3.50.50.60:FF:000016">
    <property type="entry name" value="Succinate dehydrogenase flavoprotein subunit"/>
    <property type="match status" value="1"/>
</dbReference>
<comment type="caution">
    <text evidence="22">The sequence shown here is derived from an EMBL/GenBank/DDBJ whole genome shotgun (WGS) entry which is preliminary data.</text>
</comment>
<evidence type="ECO:0000256" key="19">
    <source>
        <dbReference type="SAM" id="Coils"/>
    </source>
</evidence>
<comment type="cofactor">
    <cofactor evidence="16">
        <name>FAD</name>
        <dbReference type="ChEBI" id="CHEBI:57692"/>
    </cofactor>
    <text evidence="16">Flavinylated by SdhE, about 5% flavinylation occurs in the absence of SdhE.</text>
</comment>
<dbReference type="Gene3D" id="3.50.50.60">
    <property type="entry name" value="FAD/NAD(P)-binding domain"/>
    <property type="match status" value="1"/>
</dbReference>
<keyword evidence="10 18" id="KW-0560">Oxidoreductase</keyword>
<dbReference type="Pfam" id="PF00890">
    <property type="entry name" value="FAD_binding_2"/>
    <property type="match status" value="1"/>
</dbReference>
<feature type="binding site" evidence="15">
    <location>
        <position position="394"/>
    </location>
    <ligand>
        <name>substrate</name>
    </ligand>
</feature>
<evidence type="ECO:0000256" key="13">
    <source>
        <dbReference type="NCBIfam" id="TIGR01816"/>
    </source>
</evidence>
<comment type="pathway">
    <text evidence="2 18">Carbohydrate metabolism; tricarboxylic acid cycle; fumarate from succinate (bacterial route): step 1/1.</text>
</comment>
<dbReference type="NCBIfam" id="TIGR01812">
    <property type="entry name" value="sdhA_frdA_Gneg"/>
    <property type="match status" value="1"/>
</dbReference>
<accession>A0A917KMJ3</accession>
<dbReference type="InterPro" id="IPR036188">
    <property type="entry name" value="FAD/NAD-bd_sf"/>
</dbReference>
<feature type="domain" description="Fumarate reductase/succinate dehydrogenase flavoprotein-like C-terminal" evidence="21">
    <location>
        <begin position="454"/>
        <end position="584"/>
    </location>
</feature>
<reference evidence="22" key="2">
    <citation type="submission" date="2020-09" db="EMBL/GenBank/DDBJ databases">
        <authorList>
            <person name="Sun Q."/>
            <person name="Ohkuma M."/>
        </authorList>
    </citation>
    <scope>NUCLEOTIDE SEQUENCE</scope>
    <source>
        <strain evidence="22">JCM 3086</strain>
    </source>
</reference>
<feature type="active site" description="Proton acceptor" evidence="14">
    <location>
        <position position="286"/>
    </location>
</feature>
<keyword evidence="9 18" id="KW-0249">Electron transport</keyword>
<evidence type="ECO:0000256" key="17">
    <source>
        <dbReference type="PIRSR" id="PIRSR611281-4"/>
    </source>
</evidence>
<sequence>MKIHKYDTVIVGAGGAGMRAAIESTKRSRTAVLTKLYPTRSHTGAAQGGMAAALANVEEDNWEWHTFDTVKGGDYLVDQDAAEILAKEAIDSVLDLEKMGLPFNRTPNGTIDQRRFGGHSRNHGEAPVRRSCYAADRTGHMILQTLYQNCVKEGVEFFNEFYVLDQMITEEDGVKRSAGVVAYELATGEIHVFQAKAVIYASGGCGKFFRVTSNAHTLTGDGQAAVYRRGLPLEDMEFFQFHPTGIWRMGILLTEGARGEGGILRNKDGERFMEKYAPVMKDLASRDVVSRSIYTEIREGRGCGPEGDHVYLDLTHLPPEQLDAKLPDITEFARTYLGIEPYTDPIPIQPTAHYAMGGIPTNVEGEVLSDNSTVVPGLYAAGEVACVSVHGANRLGTNSLLDINVFGRRAGIAAAEYSQKADYVELPENPAEFVVSQIEQLRTSTGTERVAEIRRELQETMDANVMVFRTEQTIKTAVEKIAELRERYKNVAIQDKGKRFNTDLLEAIELGNLLDLAEVMAVSALARKESRGGHYREDYPNRDDVNFMRHTMAYREVGDDGTESIRLDYKPVVQTRYQPMERKY</sequence>
<evidence type="ECO:0000256" key="8">
    <source>
        <dbReference type="ARBA" id="ARBA00022827"/>
    </source>
</evidence>
<feature type="binding site" evidence="16">
    <location>
        <begin position="12"/>
        <end position="17"/>
    </location>
    <ligand>
        <name>FAD</name>
        <dbReference type="ChEBI" id="CHEBI:57692"/>
    </ligand>
</feature>
<dbReference type="InterPro" id="IPR003952">
    <property type="entry name" value="FRD_SDH_FAD_BS"/>
</dbReference>
<keyword evidence="7 16" id="KW-0285">Flavoprotein</keyword>
<evidence type="ECO:0000259" key="21">
    <source>
        <dbReference type="Pfam" id="PF02910"/>
    </source>
</evidence>
<dbReference type="InterPro" id="IPR003953">
    <property type="entry name" value="FAD-dep_OxRdtase_2_FAD-bd"/>
</dbReference>
<dbReference type="SUPFAM" id="SSF56425">
    <property type="entry name" value="Succinate dehydrogenase/fumarate reductase flavoprotein, catalytic domain"/>
    <property type="match status" value="1"/>
</dbReference>
<dbReference type="Gene3D" id="3.90.700.10">
    <property type="entry name" value="Succinate dehydrogenase/fumarate reductase flavoprotein, catalytic domain"/>
    <property type="match status" value="1"/>
</dbReference>
<dbReference type="PANTHER" id="PTHR11632:SF51">
    <property type="entry name" value="SUCCINATE DEHYDROGENASE [UBIQUINONE] FLAVOPROTEIN SUBUNIT, MITOCHONDRIAL"/>
    <property type="match status" value="1"/>
</dbReference>
<keyword evidence="18" id="KW-0816">Tricarboxylic acid cycle</keyword>
<evidence type="ECO:0000256" key="10">
    <source>
        <dbReference type="ARBA" id="ARBA00023002"/>
    </source>
</evidence>
<evidence type="ECO:0000256" key="5">
    <source>
        <dbReference type="ARBA" id="ARBA00019965"/>
    </source>
</evidence>
<dbReference type="InterPro" id="IPR015939">
    <property type="entry name" value="Fum_Rdtase/Succ_DH_flav-like_C"/>
</dbReference>
<dbReference type="GO" id="GO:0050660">
    <property type="term" value="F:flavin adenine dinucleotide binding"/>
    <property type="evidence" value="ECO:0007669"/>
    <property type="project" value="UniProtKB-UniRule"/>
</dbReference>
<dbReference type="Pfam" id="PF02910">
    <property type="entry name" value="Succ_DH_flav_C"/>
    <property type="match status" value="1"/>
</dbReference>
<dbReference type="InterPro" id="IPR037099">
    <property type="entry name" value="Fum_R/Succ_DH_flav-like_C_sf"/>
</dbReference>
<dbReference type="GO" id="GO:0033765">
    <property type="term" value="F:steroid dehydrogenase activity, acting on the CH-CH group of donors"/>
    <property type="evidence" value="ECO:0007669"/>
    <property type="project" value="UniProtKB-ARBA"/>
</dbReference>
<dbReference type="GO" id="GO:0006099">
    <property type="term" value="P:tricarboxylic acid cycle"/>
    <property type="evidence" value="ECO:0007669"/>
    <property type="project" value="UniProtKB-UniRule"/>
</dbReference>
<comment type="similarity">
    <text evidence="3 18">Belongs to the FAD-dependent oxidoreductase 2 family. FRD/SDH subfamily.</text>
</comment>
<dbReference type="Gene3D" id="4.10.80.40">
    <property type="entry name" value="succinate dehydrogenase protein domain"/>
    <property type="match status" value="1"/>
</dbReference>